<feature type="transmembrane region" description="Helical" evidence="1">
    <location>
        <begin position="254"/>
        <end position="272"/>
    </location>
</feature>
<dbReference type="RefSeq" id="WP_154503623.1">
    <property type="nucleotide sequence ID" value="NZ_VUMN01000007.1"/>
</dbReference>
<feature type="transmembrane region" description="Helical" evidence="1">
    <location>
        <begin position="338"/>
        <end position="356"/>
    </location>
</feature>
<feature type="transmembrane region" description="Helical" evidence="1">
    <location>
        <begin position="284"/>
        <end position="302"/>
    </location>
</feature>
<sequence length="481" mass="54668">MIRNLFSSRRLRKYTLLLACIYLLGISAILRADFSYGDDLGRVLLGNRGWTQESRYVSELLSILMNANLRLSDLSPLPQMAACVILAISGILLLNLFIPEEKITLLRVLLLIPFGLNPYFLECLSYQFDSPFMACSILFSILPFSFRKDRRSFFLASVIFLLMMCMTYQASAGIYPMMVLFLILKRTGPEDAEKRSFLVTSLFAYALSLLVFRFIMRFQVSWYPTETISLSSLIPSLFSNLSRLYGQIRSDLNPIWKASVLLIAAGWIIGELRISAQKKKAGSVLFSLLILLACMALWYGFYLVLNEPILKPRALYGFFVLLTLLAVTAEIPDWNPGALLLSWCCFLFAFTYGNALSAQKQYSRMKSSVLISTLEQNHLLSSDHVRGLQLSGSIGYSPVIRNMESHYPILARLVPETLGGGWEWSEYEFSNYWNLPVYSYPYEQEGNADLSSWSEQDLATVSESSEFTIRANDSYILVIFH</sequence>
<accession>A0A7X2NRQ7</accession>
<dbReference type="EMBL" id="VUMN01000007">
    <property type="protein sequence ID" value="MSS58111.1"/>
    <property type="molecule type" value="Genomic_DNA"/>
</dbReference>
<keyword evidence="3" id="KW-1185">Reference proteome</keyword>
<evidence type="ECO:0008006" key="4">
    <source>
        <dbReference type="Google" id="ProtNLM"/>
    </source>
</evidence>
<feature type="transmembrane region" description="Helical" evidence="1">
    <location>
        <begin position="153"/>
        <end position="184"/>
    </location>
</feature>
<dbReference type="InterPro" id="IPR025686">
    <property type="entry name" value="Glucos_trans_II"/>
</dbReference>
<feature type="transmembrane region" description="Helical" evidence="1">
    <location>
        <begin position="314"/>
        <end position="331"/>
    </location>
</feature>
<organism evidence="2 3">
    <name type="scientific">Stecheria intestinalis</name>
    <dbReference type="NCBI Taxonomy" id="2606630"/>
    <lineage>
        <taxon>Bacteria</taxon>
        <taxon>Bacillati</taxon>
        <taxon>Bacillota</taxon>
        <taxon>Erysipelotrichia</taxon>
        <taxon>Erysipelotrichales</taxon>
        <taxon>Erysipelotrichaceae</taxon>
        <taxon>Stecheria</taxon>
    </lineage>
</organism>
<gene>
    <name evidence="2" type="ORF">FYJ51_04245</name>
</gene>
<keyword evidence="1" id="KW-0812">Transmembrane</keyword>
<protein>
    <recommendedName>
        <fullName evidence="4">Glucosyl transferase GtrII</fullName>
    </recommendedName>
</protein>
<keyword evidence="1" id="KW-1133">Transmembrane helix</keyword>
<proteinExistence type="predicted"/>
<dbReference type="AlphaFoldDB" id="A0A7X2NRQ7"/>
<reference evidence="2 3" key="1">
    <citation type="submission" date="2019-08" db="EMBL/GenBank/DDBJ databases">
        <title>In-depth cultivation of the pig gut microbiome towards novel bacterial diversity and tailored functional studies.</title>
        <authorList>
            <person name="Wylensek D."/>
            <person name="Hitch T.C.A."/>
            <person name="Clavel T."/>
        </authorList>
    </citation>
    <scope>NUCLEOTIDE SEQUENCE [LARGE SCALE GENOMIC DNA]</scope>
    <source>
        <strain evidence="2 3">Oil+RF-744-GAM-WT-6</strain>
    </source>
</reference>
<dbReference type="Pfam" id="PF14264">
    <property type="entry name" value="Glucos_trans_II"/>
    <property type="match status" value="1"/>
</dbReference>
<feature type="transmembrane region" description="Helical" evidence="1">
    <location>
        <begin position="196"/>
        <end position="216"/>
    </location>
</feature>
<name>A0A7X2NRQ7_9FIRM</name>
<comment type="caution">
    <text evidence="2">The sequence shown here is derived from an EMBL/GenBank/DDBJ whole genome shotgun (WGS) entry which is preliminary data.</text>
</comment>
<feature type="transmembrane region" description="Helical" evidence="1">
    <location>
        <begin position="79"/>
        <end position="98"/>
    </location>
</feature>
<evidence type="ECO:0000256" key="1">
    <source>
        <dbReference type="SAM" id="Phobius"/>
    </source>
</evidence>
<keyword evidence="1" id="KW-0472">Membrane</keyword>
<feature type="transmembrane region" description="Helical" evidence="1">
    <location>
        <begin position="105"/>
        <end position="121"/>
    </location>
</feature>
<feature type="transmembrane region" description="Helical" evidence="1">
    <location>
        <begin position="127"/>
        <end position="146"/>
    </location>
</feature>
<evidence type="ECO:0000313" key="3">
    <source>
        <dbReference type="Proteomes" id="UP000461880"/>
    </source>
</evidence>
<dbReference type="Proteomes" id="UP000461880">
    <property type="component" value="Unassembled WGS sequence"/>
</dbReference>
<evidence type="ECO:0000313" key="2">
    <source>
        <dbReference type="EMBL" id="MSS58111.1"/>
    </source>
</evidence>